<dbReference type="Proteomes" id="UP000054653">
    <property type="component" value="Unassembled WGS sequence"/>
</dbReference>
<protein>
    <submittedName>
        <fullName evidence="1">Uncharacterized protein</fullName>
    </submittedName>
</protein>
<gene>
    <name evidence="1" type="ORF">T03_16401</name>
</gene>
<proteinExistence type="predicted"/>
<dbReference type="AlphaFoldDB" id="A0A0V1BB78"/>
<accession>A0A0V1BB78</accession>
<dbReference type="EMBL" id="JYDI01001302">
    <property type="protein sequence ID" value="KRY34136.1"/>
    <property type="molecule type" value="Genomic_DNA"/>
</dbReference>
<name>A0A0V1BB78_TRIBR</name>
<reference evidence="1 2" key="1">
    <citation type="submission" date="2015-01" db="EMBL/GenBank/DDBJ databases">
        <title>Evolution of Trichinella species and genotypes.</title>
        <authorList>
            <person name="Korhonen P.K."/>
            <person name="Edoardo P."/>
            <person name="Giuseppe L.R."/>
            <person name="Gasser R.B."/>
        </authorList>
    </citation>
    <scope>NUCLEOTIDE SEQUENCE [LARGE SCALE GENOMIC DNA]</scope>
    <source>
        <strain evidence="1">ISS120</strain>
    </source>
</reference>
<sequence length="115" mass="13058">MKNKVQNISCDVDHEIAPAHHVYLFVGRPAVKTKLSAWSSNNYEDGAVITSLDFAHNLQFYETPPTVNMDYRPAVDLAIQRHQGFGFYFSFLITTGSRNGWWTVSKILGKLHEIS</sequence>
<evidence type="ECO:0000313" key="2">
    <source>
        <dbReference type="Proteomes" id="UP000054653"/>
    </source>
</evidence>
<comment type="caution">
    <text evidence="1">The sequence shown here is derived from an EMBL/GenBank/DDBJ whole genome shotgun (WGS) entry which is preliminary data.</text>
</comment>
<organism evidence="1 2">
    <name type="scientific">Trichinella britovi</name>
    <name type="common">Parasitic roundworm</name>
    <dbReference type="NCBI Taxonomy" id="45882"/>
    <lineage>
        <taxon>Eukaryota</taxon>
        <taxon>Metazoa</taxon>
        <taxon>Ecdysozoa</taxon>
        <taxon>Nematoda</taxon>
        <taxon>Enoplea</taxon>
        <taxon>Dorylaimia</taxon>
        <taxon>Trichinellida</taxon>
        <taxon>Trichinellidae</taxon>
        <taxon>Trichinella</taxon>
    </lineage>
</organism>
<evidence type="ECO:0000313" key="1">
    <source>
        <dbReference type="EMBL" id="KRY34136.1"/>
    </source>
</evidence>
<keyword evidence="2" id="KW-1185">Reference proteome</keyword>